<organism evidence="8 9">
    <name type="scientific">Calocera cornea HHB12733</name>
    <dbReference type="NCBI Taxonomy" id="1353952"/>
    <lineage>
        <taxon>Eukaryota</taxon>
        <taxon>Fungi</taxon>
        <taxon>Dikarya</taxon>
        <taxon>Basidiomycota</taxon>
        <taxon>Agaricomycotina</taxon>
        <taxon>Dacrymycetes</taxon>
        <taxon>Dacrymycetales</taxon>
        <taxon>Dacrymycetaceae</taxon>
        <taxon>Calocera</taxon>
    </lineage>
</organism>
<name>A0A165CM63_9BASI</name>
<dbReference type="InterPro" id="IPR036812">
    <property type="entry name" value="NAD(P)_OxRdtase_dom_sf"/>
</dbReference>
<dbReference type="PIRSF" id="PIRSF000097">
    <property type="entry name" value="AKR"/>
    <property type="match status" value="1"/>
</dbReference>
<keyword evidence="3" id="KW-0560">Oxidoreductase</keyword>
<evidence type="ECO:0000256" key="5">
    <source>
        <dbReference type="PIRSR" id="PIRSR000097-2"/>
    </source>
</evidence>
<dbReference type="AlphaFoldDB" id="A0A165CM63"/>
<dbReference type="Proteomes" id="UP000076842">
    <property type="component" value="Unassembled WGS sequence"/>
</dbReference>
<keyword evidence="9" id="KW-1185">Reference proteome</keyword>
<evidence type="ECO:0000256" key="2">
    <source>
        <dbReference type="ARBA" id="ARBA00022857"/>
    </source>
</evidence>
<dbReference type="InParanoid" id="A0A165CM63"/>
<dbReference type="CDD" id="cd19071">
    <property type="entry name" value="AKR_AKR1-5-like"/>
    <property type="match status" value="1"/>
</dbReference>
<dbReference type="InterPro" id="IPR023210">
    <property type="entry name" value="NADP_OxRdtase_dom"/>
</dbReference>
<dbReference type="STRING" id="1353952.A0A165CM63"/>
<dbReference type="InterPro" id="IPR018170">
    <property type="entry name" value="Aldo/ket_reductase_CS"/>
</dbReference>
<keyword evidence="2" id="KW-0521">NADP</keyword>
<dbReference type="FunFam" id="3.20.20.100:FF:000002">
    <property type="entry name" value="2,5-diketo-D-gluconic acid reductase A"/>
    <property type="match status" value="1"/>
</dbReference>
<protein>
    <submittedName>
        <fullName evidence="8">Putative GCY1-galactose-induced protein of aldo/keto reductase family</fullName>
    </submittedName>
</protein>
<feature type="active site" description="Proton donor" evidence="4">
    <location>
        <position position="55"/>
    </location>
</feature>
<comment type="similarity">
    <text evidence="1">Belongs to the aldo/keto reductase family.</text>
</comment>
<dbReference type="SUPFAM" id="SSF51430">
    <property type="entry name" value="NAD(P)-linked oxidoreductase"/>
    <property type="match status" value="1"/>
</dbReference>
<evidence type="ECO:0000313" key="8">
    <source>
        <dbReference type="EMBL" id="KZT51033.1"/>
    </source>
</evidence>
<evidence type="ECO:0000259" key="7">
    <source>
        <dbReference type="Pfam" id="PF00248"/>
    </source>
</evidence>
<evidence type="ECO:0000256" key="1">
    <source>
        <dbReference type="ARBA" id="ARBA00007905"/>
    </source>
</evidence>
<dbReference type="OrthoDB" id="5945798at2759"/>
<accession>A0A165CM63</accession>
<evidence type="ECO:0000256" key="3">
    <source>
        <dbReference type="ARBA" id="ARBA00023002"/>
    </source>
</evidence>
<dbReference type="EMBL" id="KV424129">
    <property type="protein sequence ID" value="KZT51033.1"/>
    <property type="molecule type" value="Genomic_DNA"/>
</dbReference>
<dbReference type="InterPro" id="IPR020471">
    <property type="entry name" value="AKR"/>
</dbReference>
<reference evidence="8 9" key="1">
    <citation type="journal article" date="2016" name="Mol. Biol. Evol.">
        <title>Comparative Genomics of Early-Diverging Mushroom-Forming Fungi Provides Insights into the Origins of Lignocellulose Decay Capabilities.</title>
        <authorList>
            <person name="Nagy L.G."/>
            <person name="Riley R."/>
            <person name="Tritt A."/>
            <person name="Adam C."/>
            <person name="Daum C."/>
            <person name="Floudas D."/>
            <person name="Sun H."/>
            <person name="Yadav J.S."/>
            <person name="Pangilinan J."/>
            <person name="Larsson K.H."/>
            <person name="Matsuura K."/>
            <person name="Barry K."/>
            <person name="Labutti K."/>
            <person name="Kuo R."/>
            <person name="Ohm R.A."/>
            <person name="Bhattacharya S.S."/>
            <person name="Shirouzu T."/>
            <person name="Yoshinaga Y."/>
            <person name="Martin F.M."/>
            <person name="Grigoriev I.V."/>
            <person name="Hibbett D.S."/>
        </authorList>
    </citation>
    <scope>NUCLEOTIDE SEQUENCE [LARGE SCALE GENOMIC DNA]</scope>
    <source>
        <strain evidence="8 9">HHB12733</strain>
    </source>
</reference>
<evidence type="ECO:0000256" key="4">
    <source>
        <dbReference type="PIRSR" id="PIRSR000097-1"/>
    </source>
</evidence>
<evidence type="ECO:0000313" key="9">
    <source>
        <dbReference type="Proteomes" id="UP000076842"/>
    </source>
</evidence>
<dbReference type="PROSITE" id="PS00798">
    <property type="entry name" value="ALDOKETO_REDUCTASE_1"/>
    <property type="match status" value="1"/>
</dbReference>
<feature type="binding site" evidence="5">
    <location>
        <position position="111"/>
    </location>
    <ligand>
        <name>substrate</name>
    </ligand>
</feature>
<evidence type="ECO:0000256" key="6">
    <source>
        <dbReference type="PIRSR" id="PIRSR000097-3"/>
    </source>
</evidence>
<feature type="domain" description="NADP-dependent oxidoreductase" evidence="7">
    <location>
        <begin position="20"/>
        <end position="273"/>
    </location>
</feature>
<dbReference type="Gene3D" id="3.20.20.100">
    <property type="entry name" value="NADP-dependent oxidoreductase domain"/>
    <property type="match status" value="1"/>
</dbReference>
<proteinExistence type="inferred from homology"/>
<feature type="site" description="Lowers pKa of active site Tyr" evidence="6">
    <location>
        <position position="80"/>
    </location>
</feature>
<dbReference type="GO" id="GO:0016616">
    <property type="term" value="F:oxidoreductase activity, acting on the CH-OH group of donors, NAD or NADP as acceptor"/>
    <property type="evidence" value="ECO:0007669"/>
    <property type="project" value="UniProtKB-ARBA"/>
</dbReference>
<dbReference type="PANTHER" id="PTHR43827:SF3">
    <property type="entry name" value="NADP-DEPENDENT OXIDOREDUCTASE DOMAIN-CONTAINING PROTEIN"/>
    <property type="match status" value="1"/>
</dbReference>
<dbReference type="PANTHER" id="PTHR43827">
    <property type="entry name" value="2,5-DIKETO-D-GLUCONIC ACID REDUCTASE"/>
    <property type="match status" value="1"/>
</dbReference>
<dbReference type="PROSITE" id="PS00063">
    <property type="entry name" value="ALDOKETO_REDUCTASE_3"/>
    <property type="match status" value="1"/>
</dbReference>
<gene>
    <name evidence="8" type="ORF">CALCODRAFT_521616</name>
</gene>
<sequence length="316" mass="34990">MAAPVPYVALNDGHKVPGVGLGCWMGAPGAAEETYGMVKNALKAGYRHFDTAFGYGNEEAVGRAIRESGIPRSEIFVTTKLTNKHHGSVAEGFELSFKNLNIEYIDLYLMHWPNANDDKDEPIPYGVSPTFVETWKDMEGLLGTGKVRSLGVSNFSIKTLEELLPHAKIVPVTNQVECNVYYPQHKLQEYCKSKGITITAYGPLGQYKNTFLADPEVIKVAEKNKATPAQIAISWLVQRGVIPVPKSSNPERLKQNITLVTLSKEDFDTIDNLHKQPGKHRSLDGYTNRVPGHLAAWTMEQMGWKVGKDGYIEGDD</sequence>
<dbReference type="PRINTS" id="PR00069">
    <property type="entry name" value="ALDKETRDTASE"/>
</dbReference>
<dbReference type="Pfam" id="PF00248">
    <property type="entry name" value="Aldo_ket_red"/>
    <property type="match status" value="1"/>
</dbReference>
<dbReference type="PROSITE" id="PS00062">
    <property type="entry name" value="ALDOKETO_REDUCTASE_2"/>
    <property type="match status" value="1"/>
</dbReference>